<dbReference type="Proteomes" id="UP000230423">
    <property type="component" value="Unassembled WGS sequence"/>
</dbReference>
<keyword evidence="2" id="KW-1185">Reference proteome</keyword>
<dbReference type="OrthoDB" id="5869110at2759"/>
<proteinExistence type="predicted"/>
<evidence type="ECO:0000313" key="1">
    <source>
        <dbReference type="EMBL" id="PIO65026.1"/>
    </source>
</evidence>
<evidence type="ECO:0000313" key="2">
    <source>
        <dbReference type="Proteomes" id="UP000230423"/>
    </source>
</evidence>
<name>A0A2G9U427_TELCI</name>
<organism evidence="1 2">
    <name type="scientific">Teladorsagia circumcincta</name>
    <name type="common">Brown stomach worm</name>
    <name type="synonym">Ostertagia circumcincta</name>
    <dbReference type="NCBI Taxonomy" id="45464"/>
    <lineage>
        <taxon>Eukaryota</taxon>
        <taxon>Metazoa</taxon>
        <taxon>Ecdysozoa</taxon>
        <taxon>Nematoda</taxon>
        <taxon>Chromadorea</taxon>
        <taxon>Rhabditida</taxon>
        <taxon>Rhabditina</taxon>
        <taxon>Rhabditomorpha</taxon>
        <taxon>Strongyloidea</taxon>
        <taxon>Trichostrongylidae</taxon>
        <taxon>Teladorsagia</taxon>
    </lineage>
</organism>
<protein>
    <submittedName>
        <fullName evidence="1">Uncharacterized protein</fullName>
    </submittedName>
</protein>
<reference evidence="1 2" key="1">
    <citation type="submission" date="2015-09" db="EMBL/GenBank/DDBJ databases">
        <title>Draft genome of the parasitic nematode Teladorsagia circumcincta isolate WARC Sus (inbred).</title>
        <authorList>
            <person name="Mitreva M."/>
        </authorList>
    </citation>
    <scope>NUCLEOTIDE SEQUENCE [LARGE SCALE GENOMIC DNA]</scope>
    <source>
        <strain evidence="1 2">S</strain>
    </source>
</reference>
<gene>
    <name evidence="1" type="ORF">TELCIR_13324</name>
</gene>
<dbReference type="AlphaFoldDB" id="A0A2G9U427"/>
<accession>A0A2G9U427</accession>
<sequence length="239" mass="26962">MVSRCSLLSKLPSRQRVLLLSFLSRLTLGHIDCYSASVQSAIHLLLQSLIDLLKHSADIRERRFCLEVLVDMSPREAHAEMVQQLKDLPSHQNCVSRADCDFLAYTMKLFDETGDVMDRRVVPADLLQSKYVQLIEKCRTIAPEEALKETEKMLACVESHSAELTLQAIGMALAQVALKLRAVENVNSDTRTQLVSQCCALLENKWCLSRAASIVSRVPVCLGLTKQYYQKFYVLQVCN</sequence>
<dbReference type="EMBL" id="KZ349368">
    <property type="protein sequence ID" value="PIO65026.1"/>
    <property type="molecule type" value="Genomic_DNA"/>
</dbReference>